<accession>A0A409YLP4</accession>
<comment type="similarity">
    <text evidence="1">Belongs to the short-chain dehydrogenases/reductases (SDR) family.</text>
</comment>
<dbReference type="OrthoDB" id="191139at2759"/>
<dbReference type="AlphaFoldDB" id="A0A409YLP4"/>
<dbReference type="Pfam" id="PF00106">
    <property type="entry name" value="adh_short"/>
    <property type="match status" value="1"/>
</dbReference>
<evidence type="ECO:0000256" key="1">
    <source>
        <dbReference type="ARBA" id="ARBA00006484"/>
    </source>
</evidence>
<gene>
    <name evidence="3" type="ORF">CVT26_001053</name>
</gene>
<name>A0A409YLP4_9AGAR</name>
<dbReference type="Proteomes" id="UP000284706">
    <property type="component" value="Unassembled WGS sequence"/>
</dbReference>
<evidence type="ECO:0000313" key="4">
    <source>
        <dbReference type="Proteomes" id="UP000284706"/>
    </source>
</evidence>
<dbReference type="SUPFAM" id="SSF51735">
    <property type="entry name" value="NAD(P)-binding Rossmann-fold domains"/>
    <property type="match status" value="1"/>
</dbReference>
<evidence type="ECO:0000256" key="2">
    <source>
        <dbReference type="ARBA" id="ARBA00023002"/>
    </source>
</evidence>
<protein>
    <submittedName>
        <fullName evidence="3">Uncharacterized protein</fullName>
    </submittedName>
</protein>
<dbReference type="InterPro" id="IPR002347">
    <property type="entry name" value="SDR_fam"/>
</dbReference>
<evidence type="ECO:0000313" key="3">
    <source>
        <dbReference type="EMBL" id="PPR03981.1"/>
    </source>
</evidence>
<dbReference type="GO" id="GO:0016491">
    <property type="term" value="F:oxidoreductase activity"/>
    <property type="evidence" value="ECO:0007669"/>
    <property type="project" value="UniProtKB-KW"/>
</dbReference>
<dbReference type="PANTHER" id="PTHR24320">
    <property type="entry name" value="RETINOL DEHYDROGENASE"/>
    <property type="match status" value="1"/>
</dbReference>
<reference evidence="3 4" key="1">
    <citation type="journal article" date="2018" name="Evol. Lett.">
        <title>Horizontal gene cluster transfer increased hallucinogenic mushroom diversity.</title>
        <authorList>
            <person name="Reynolds H.T."/>
            <person name="Vijayakumar V."/>
            <person name="Gluck-Thaler E."/>
            <person name="Korotkin H.B."/>
            <person name="Matheny P.B."/>
            <person name="Slot J.C."/>
        </authorList>
    </citation>
    <scope>NUCLEOTIDE SEQUENCE [LARGE SCALE GENOMIC DNA]</scope>
    <source>
        <strain evidence="3 4">SRW20</strain>
    </source>
</reference>
<sequence>MSPPYDTNTTSDELVNDYAHIIEGKVVLTTGVSPGGLGAAFVLAIAKAQPSILILAGRDLQKVEQTAADVKAVNPSVDTRTLLLDLESLKNVREAATKVNAWSDIPVIDVVVNNAALMACDYGVSVDGFERQLAANHLGHFLLANLIMGKILASSSPRVVFVSSAGHRFNPFRFGDYKFDDGQSYNRWRAYGQSKTANMLTAISLARKLGHRGLLAFSLHPGVIHTNLGNHLDWTKELEESRRVDREMGNEEGFDTGLFFDFKTIQRGVATHIYAAFDPNISGQNGSYLLDCHVGDPFSEPVKPWATSPVEAEKLWKLSEKLVGEEFNY</sequence>
<keyword evidence="4" id="KW-1185">Reference proteome</keyword>
<proteinExistence type="inferred from homology"/>
<keyword evidence="2" id="KW-0560">Oxidoreductase</keyword>
<dbReference type="Gene3D" id="3.40.50.720">
    <property type="entry name" value="NAD(P)-binding Rossmann-like Domain"/>
    <property type="match status" value="1"/>
</dbReference>
<organism evidence="3 4">
    <name type="scientific">Gymnopilus dilepis</name>
    <dbReference type="NCBI Taxonomy" id="231916"/>
    <lineage>
        <taxon>Eukaryota</taxon>
        <taxon>Fungi</taxon>
        <taxon>Dikarya</taxon>
        <taxon>Basidiomycota</taxon>
        <taxon>Agaricomycotina</taxon>
        <taxon>Agaricomycetes</taxon>
        <taxon>Agaricomycetidae</taxon>
        <taxon>Agaricales</taxon>
        <taxon>Agaricineae</taxon>
        <taxon>Hymenogastraceae</taxon>
        <taxon>Gymnopilus</taxon>
    </lineage>
</organism>
<dbReference type="InterPro" id="IPR036291">
    <property type="entry name" value="NAD(P)-bd_dom_sf"/>
</dbReference>
<comment type="caution">
    <text evidence="3">The sequence shown here is derived from an EMBL/GenBank/DDBJ whole genome shotgun (WGS) entry which is preliminary data.</text>
</comment>
<dbReference type="EMBL" id="NHYE01000683">
    <property type="protein sequence ID" value="PPR03981.1"/>
    <property type="molecule type" value="Genomic_DNA"/>
</dbReference>
<dbReference type="STRING" id="231916.A0A409YLP4"/>
<dbReference type="PANTHER" id="PTHR24320:SF283">
    <property type="entry name" value="RETINOL DEHYDROGENASE 11"/>
    <property type="match status" value="1"/>
</dbReference>
<dbReference type="PRINTS" id="PR00081">
    <property type="entry name" value="GDHRDH"/>
</dbReference>
<dbReference type="InParanoid" id="A0A409YLP4"/>